<evidence type="ECO:0000313" key="2">
    <source>
        <dbReference type="WBParaSite" id="PS1159_v2.g1664.t1"/>
    </source>
</evidence>
<name>A0AC35FEE5_9BILA</name>
<sequence length="19" mass="2406">DKKNIIARRQTRKRTKETY</sequence>
<accession>A0AC35FEE5</accession>
<organism evidence="1 2">
    <name type="scientific">Panagrolaimus sp. PS1159</name>
    <dbReference type="NCBI Taxonomy" id="55785"/>
    <lineage>
        <taxon>Eukaryota</taxon>
        <taxon>Metazoa</taxon>
        <taxon>Ecdysozoa</taxon>
        <taxon>Nematoda</taxon>
        <taxon>Chromadorea</taxon>
        <taxon>Rhabditida</taxon>
        <taxon>Tylenchina</taxon>
        <taxon>Panagrolaimomorpha</taxon>
        <taxon>Panagrolaimoidea</taxon>
        <taxon>Panagrolaimidae</taxon>
        <taxon>Panagrolaimus</taxon>
    </lineage>
</organism>
<dbReference type="Proteomes" id="UP000887580">
    <property type="component" value="Unplaced"/>
</dbReference>
<reference evidence="2" key="1">
    <citation type="submission" date="2022-11" db="UniProtKB">
        <authorList>
            <consortium name="WormBaseParasite"/>
        </authorList>
    </citation>
    <scope>IDENTIFICATION</scope>
</reference>
<evidence type="ECO:0000313" key="1">
    <source>
        <dbReference type="Proteomes" id="UP000887580"/>
    </source>
</evidence>
<protein>
    <submittedName>
        <fullName evidence="2">Uncharacterized protein</fullName>
    </submittedName>
</protein>
<proteinExistence type="predicted"/>
<dbReference type="WBParaSite" id="PS1159_v2.g1664.t1">
    <property type="protein sequence ID" value="PS1159_v2.g1664.t1"/>
    <property type="gene ID" value="PS1159_v2.g1664"/>
</dbReference>